<dbReference type="EMBL" id="LVJH01000002">
    <property type="protein sequence ID" value="OAB46232.1"/>
    <property type="molecule type" value="Genomic_DNA"/>
</dbReference>
<evidence type="ECO:0008006" key="4">
    <source>
        <dbReference type="Google" id="ProtNLM"/>
    </source>
</evidence>
<keyword evidence="3" id="KW-1185">Reference proteome</keyword>
<dbReference type="Proteomes" id="UP000076967">
    <property type="component" value="Unassembled WGS sequence"/>
</dbReference>
<dbReference type="Gene3D" id="2.160.20.10">
    <property type="entry name" value="Single-stranded right-handed beta-helix, Pectin lyase-like"/>
    <property type="match status" value="1"/>
</dbReference>
<gene>
    <name evidence="2" type="ORF">PGLA_02285</name>
</gene>
<evidence type="ECO:0000313" key="2">
    <source>
        <dbReference type="EMBL" id="OAB46232.1"/>
    </source>
</evidence>
<dbReference type="SUPFAM" id="SSF51126">
    <property type="entry name" value="Pectin lyase-like"/>
    <property type="match status" value="1"/>
</dbReference>
<name>A0A168NYZ9_9BACL</name>
<dbReference type="InterPro" id="IPR012334">
    <property type="entry name" value="Pectin_lyas_fold"/>
</dbReference>
<dbReference type="InterPro" id="IPR011050">
    <property type="entry name" value="Pectin_lyase_fold/virulence"/>
</dbReference>
<accession>A0A168NYZ9</accession>
<protein>
    <recommendedName>
        <fullName evidence="4">Pectate lyase superfamily protein domain-containing protein</fullName>
    </recommendedName>
</protein>
<organism evidence="2 3">
    <name type="scientific">Paenibacillus glacialis</name>
    <dbReference type="NCBI Taxonomy" id="494026"/>
    <lineage>
        <taxon>Bacteria</taxon>
        <taxon>Bacillati</taxon>
        <taxon>Bacillota</taxon>
        <taxon>Bacilli</taxon>
        <taxon>Bacillales</taxon>
        <taxon>Paenibacillaceae</taxon>
        <taxon>Paenibacillus</taxon>
    </lineage>
</organism>
<evidence type="ECO:0000256" key="1">
    <source>
        <dbReference type="SAM" id="MobiDB-lite"/>
    </source>
</evidence>
<comment type="caution">
    <text evidence="2">The sequence shown here is derived from an EMBL/GenBank/DDBJ whole genome shotgun (WGS) entry which is preliminary data.</text>
</comment>
<evidence type="ECO:0000313" key="3">
    <source>
        <dbReference type="Proteomes" id="UP000076967"/>
    </source>
</evidence>
<reference evidence="2 3" key="1">
    <citation type="submission" date="2016-03" db="EMBL/GenBank/DDBJ databases">
        <title>Draft genome sequence of Paenibacillus glacialis DSM 22343.</title>
        <authorList>
            <person name="Shin S.-K."/>
            <person name="Yi H."/>
        </authorList>
    </citation>
    <scope>NUCLEOTIDE SEQUENCE [LARGE SCALE GENOMIC DNA]</scope>
    <source>
        <strain evidence="2 3">DSM 22343</strain>
    </source>
</reference>
<feature type="region of interest" description="Disordered" evidence="1">
    <location>
        <begin position="1"/>
        <end position="23"/>
    </location>
</feature>
<dbReference type="AlphaFoldDB" id="A0A168NYZ9"/>
<sequence length="998" mass="109191">MTDEQGVNSNEMKAQVTPNEQNLSPLTEKVIKDDMLASEDLDLRTMVAANGIISIEIQESEMRQQKKLDEYGVSISKYTVDPAGVLDSYGGLMSALTASSDEILIPKGVYLIRQNITIPANKKLVFGRNARLKPANGVTITIHGTWVASDDDWIFDMSLGGVIGGDFKVNEIRPEWTGAKGDGITDDAKAFNDAMTLCAKKRKMLLGAKIYKVKSTIENNARGIEGVATYVDGGNSGTLITFDPINKETDLLPCIRIANAGVNVVFENFRISGVVAYNSRYLSRWVDKSKFEAGTYDMFSTGVVAIDISGSATPTFRNISSTSVKVGLLLNSMKGHITSYDCSWSGLIGVYCRRNSDDYFFQGGSVAGTFCGMMLGIINTSNHRGGMSVRMTRVHMGFSPYCIYQVKDTDDYDSLVNCVGLNGAFESVRFEMIGEACIKLLPKSDSSGYYSGAGLTWSPINYTDEQGRWQYSLPDDLMVPTEKQKYCFYFGNINNKLIMDNWDAGGAYKSPYSAGAIGVAYFDHIATDDIMLDGLGNDPSQITVRRKKETASLTLITPQAVEDVIHARAYNPISHGQLSKNPELLSSWITNNGVALTVVTDLSQLPIGLSGEAKSYLGENVTILKVKPDGMNNPSLYLPSGIFPPVADTEREICFEYFVLCEVQTSIRTSLGFASAPSLYDQTYTIPALKWLRIRNRGLKQPGGTFLQAQFGGLNKTTPLYLAGVMVSYDQIRTYSPVYHAYTNTDFEIGDKRGLILTDTVDGNRSKLTLTNGSLQSANTNIKTKVYSPNGVPYKLSVADDGTLTTTLDALVYASFDQADSTTSLGSIIGGEWTVFGKWGILSNEAYPIDARSTQLAFLSVGTTNYNVGCTMKGQSADGSNYSKPGILIKYIDLNNHFWVELTNTAILITKRLDGLGMQLASVAFTPVDDVYFKMRVAVMDNVISVYLNGDLKLSYKLTPVEITVFGSSQNVGLRHRSVGTISTPPPTRFNNFVVERI</sequence>
<proteinExistence type="predicted"/>
<dbReference type="RefSeq" id="WP_068528044.1">
    <property type="nucleotide sequence ID" value="NZ_LVJH01000002.1"/>
</dbReference>
<dbReference type="Gene3D" id="2.60.120.560">
    <property type="entry name" value="Exo-inulinase, domain 1"/>
    <property type="match status" value="1"/>
</dbReference>
<dbReference type="OrthoDB" id="2492682at2"/>